<evidence type="ECO:0000313" key="2">
    <source>
        <dbReference type="Proteomes" id="UP000178826"/>
    </source>
</evidence>
<sequence length="149" mass="15492">MNKAIAITLIVTAILVSLALGVGIGIFYQMQKTAPKLQAAEKNASTIKDLSSGIVLSAVAYGQVSAIDGRKITLTYNGQNMQIEIAKDALIYFLPSGGGNVKLSAADVQKAKMSDIKNGDILNVTITVSPEGVLIGKNVSIVSSAAEIK</sequence>
<evidence type="ECO:0008006" key="3">
    <source>
        <dbReference type="Google" id="ProtNLM"/>
    </source>
</evidence>
<name>A0A1G2IF82_9BACT</name>
<gene>
    <name evidence="1" type="ORF">A2998_03350</name>
</gene>
<comment type="caution">
    <text evidence="1">The sequence shown here is derived from an EMBL/GenBank/DDBJ whole genome shotgun (WGS) entry which is preliminary data.</text>
</comment>
<reference evidence="1 2" key="1">
    <citation type="journal article" date="2016" name="Nat. Commun.">
        <title>Thousands of microbial genomes shed light on interconnected biogeochemical processes in an aquifer system.</title>
        <authorList>
            <person name="Anantharaman K."/>
            <person name="Brown C.T."/>
            <person name="Hug L.A."/>
            <person name="Sharon I."/>
            <person name="Castelle C.J."/>
            <person name="Probst A.J."/>
            <person name="Thomas B.C."/>
            <person name="Singh A."/>
            <person name="Wilkins M.J."/>
            <person name="Karaoz U."/>
            <person name="Brodie E.L."/>
            <person name="Williams K.H."/>
            <person name="Hubbard S.S."/>
            <person name="Banfield J.F."/>
        </authorList>
    </citation>
    <scope>NUCLEOTIDE SEQUENCE [LARGE SCALE GENOMIC DNA]</scope>
</reference>
<evidence type="ECO:0000313" key="1">
    <source>
        <dbReference type="EMBL" id="OGZ73100.1"/>
    </source>
</evidence>
<dbReference type="Proteomes" id="UP000178826">
    <property type="component" value="Unassembled WGS sequence"/>
</dbReference>
<dbReference type="EMBL" id="MHOZ01000026">
    <property type="protein sequence ID" value="OGZ73100.1"/>
    <property type="molecule type" value="Genomic_DNA"/>
</dbReference>
<accession>A0A1G2IF82</accession>
<dbReference type="AlphaFoldDB" id="A0A1G2IF82"/>
<organism evidence="1 2">
    <name type="scientific">Candidatus Staskawiczbacteria bacterium RIFCSPLOWO2_01_FULL_37_25b</name>
    <dbReference type="NCBI Taxonomy" id="1802213"/>
    <lineage>
        <taxon>Bacteria</taxon>
        <taxon>Candidatus Staskawicziibacteriota</taxon>
    </lineage>
</organism>
<protein>
    <recommendedName>
        <fullName evidence="3">DUF5666 domain-containing protein</fullName>
    </recommendedName>
</protein>
<proteinExistence type="predicted"/>